<accession>A0A3E0AFS0</accession>
<evidence type="ECO:0000313" key="2">
    <source>
        <dbReference type="EMBL" id="REG10522.1"/>
    </source>
</evidence>
<keyword evidence="3" id="KW-1185">Reference proteome</keyword>
<sequence length="132" mass="15217">MEKPVEQNMTFRFELFVDDLPASIDFYHRVLQFTVGEQHSDKFTPITNGNVRIGLNLRSALRVDHPIQAVEGERLGRGIEMVLEVDDVAAMYEHVLSENWPLAAELQQRPWGLTDFRVVDPSGYYLRITSRV</sequence>
<name>A0A3E0AFS0_9CHLR</name>
<dbReference type="PROSITE" id="PS51819">
    <property type="entry name" value="VOC"/>
    <property type="match status" value="1"/>
</dbReference>
<feature type="domain" description="VOC" evidence="1">
    <location>
        <begin position="9"/>
        <end position="131"/>
    </location>
</feature>
<dbReference type="EMBL" id="QUMS01000001">
    <property type="protein sequence ID" value="REG10522.1"/>
    <property type="molecule type" value="Genomic_DNA"/>
</dbReference>
<evidence type="ECO:0000259" key="1">
    <source>
        <dbReference type="PROSITE" id="PS51819"/>
    </source>
</evidence>
<proteinExistence type="predicted"/>
<dbReference type="InterPro" id="IPR037523">
    <property type="entry name" value="VOC_core"/>
</dbReference>
<protein>
    <submittedName>
        <fullName evidence="2">Putative glyoxalase superfamily protein PhnB</fullName>
    </submittedName>
</protein>
<organism evidence="2 3">
    <name type="scientific">Pelolinea submarina</name>
    <dbReference type="NCBI Taxonomy" id="913107"/>
    <lineage>
        <taxon>Bacteria</taxon>
        <taxon>Bacillati</taxon>
        <taxon>Chloroflexota</taxon>
        <taxon>Anaerolineae</taxon>
        <taxon>Anaerolineales</taxon>
        <taxon>Anaerolineaceae</taxon>
        <taxon>Pelolinea</taxon>
    </lineage>
</organism>
<dbReference type="Proteomes" id="UP000256388">
    <property type="component" value="Unassembled WGS sequence"/>
</dbReference>
<dbReference type="InterPro" id="IPR029068">
    <property type="entry name" value="Glyas_Bleomycin-R_OHBP_Dase"/>
</dbReference>
<dbReference type="Gene3D" id="3.10.180.10">
    <property type="entry name" value="2,3-Dihydroxybiphenyl 1,2-Dioxygenase, domain 1"/>
    <property type="match status" value="1"/>
</dbReference>
<dbReference type="SUPFAM" id="SSF54593">
    <property type="entry name" value="Glyoxalase/Bleomycin resistance protein/Dihydroxybiphenyl dioxygenase"/>
    <property type="match status" value="1"/>
</dbReference>
<dbReference type="Pfam" id="PF00903">
    <property type="entry name" value="Glyoxalase"/>
    <property type="match status" value="1"/>
</dbReference>
<evidence type="ECO:0000313" key="3">
    <source>
        <dbReference type="Proteomes" id="UP000256388"/>
    </source>
</evidence>
<comment type="caution">
    <text evidence="2">The sequence shown here is derived from an EMBL/GenBank/DDBJ whole genome shotgun (WGS) entry which is preliminary data.</text>
</comment>
<dbReference type="InterPro" id="IPR004360">
    <property type="entry name" value="Glyas_Fos-R_dOase_dom"/>
</dbReference>
<gene>
    <name evidence="2" type="ORF">DFR64_0381</name>
</gene>
<dbReference type="AlphaFoldDB" id="A0A3E0AFS0"/>
<reference evidence="2 3" key="1">
    <citation type="submission" date="2018-08" db="EMBL/GenBank/DDBJ databases">
        <title>Genomic Encyclopedia of Type Strains, Phase IV (KMG-IV): sequencing the most valuable type-strain genomes for metagenomic binning, comparative biology and taxonomic classification.</title>
        <authorList>
            <person name="Goeker M."/>
        </authorList>
    </citation>
    <scope>NUCLEOTIDE SEQUENCE [LARGE SCALE GENOMIC DNA]</scope>
    <source>
        <strain evidence="2 3">DSM 23923</strain>
    </source>
</reference>